<dbReference type="PROSITE" id="PS00107">
    <property type="entry name" value="PROTEIN_KINASE_ATP"/>
    <property type="match status" value="1"/>
</dbReference>
<evidence type="ECO:0000259" key="21">
    <source>
        <dbReference type="PROSITE" id="PS50026"/>
    </source>
</evidence>
<comment type="catalytic activity">
    <reaction evidence="14">
        <text>L-threonyl-[protein] + ATP = O-phospho-L-threonyl-[protein] + ADP + H(+)</text>
        <dbReference type="Rhea" id="RHEA:46608"/>
        <dbReference type="Rhea" id="RHEA-COMP:11060"/>
        <dbReference type="Rhea" id="RHEA-COMP:11605"/>
        <dbReference type="ChEBI" id="CHEBI:15378"/>
        <dbReference type="ChEBI" id="CHEBI:30013"/>
        <dbReference type="ChEBI" id="CHEBI:30616"/>
        <dbReference type="ChEBI" id="CHEBI:61977"/>
        <dbReference type="ChEBI" id="CHEBI:456216"/>
        <dbReference type="EC" id="2.7.11.1"/>
    </reaction>
</comment>
<keyword evidence="5 19" id="KW-0812">Transmembrane</keyword>
<feature type="binding site" evidence="17">
    <location>
        <position position="401"/>
    </location>
    <ligand>
        <name>ATP</name>
        <dbReference type="ChEBI" id="CHEBI:30616"/>
    </ligand>
</feature>
<keyword evidence="3" id="KW-0723">Serine/threonine-protein kinase</keyword>
<keyword evidence="8" id="KW-0418">Kinase</keyword>
<dbReference type="Gene3D" id="3.30.200.20">
    <property type="entry name" value="Phosphorylase Kinase, domain 1"/>
    <property type="match status" value="1"/>
</dbReference>
<dbReference type="InterPro" id="IPR017441">
    <property type="entry name" value="Protein_kinase_ATP_BS"/>
</dbReference>
<evidence type="ECO:0000256" key="16">
    <source>
        <dbReference type="PROSITE-ProRule" id="PRU00076"/>
    </source>
</evidence>
<keyword evidence="7 17" id="KW-0547">Nucleotide-binding</keyword>
<evidence type="ECO:0000256" key="2">
    <source>
        <dbReference type="ARBA" id="ARBA00012513"/>
    </source>
</evidence>
<gene>
    <name evidence="23" type="ORF">NE237_001766</name>
</gene>
<dbReference type="PANTHER" id="PTHR27002">
    <property type="entry name" value="RECEPTOR-LIKE SERINE/THREONINE-PROTEIN KINASE SD1-8"/>
    <property type="match status" value="1"/>
</dbReference>
<dbReference type="SMART" id="SM00473">
    <property type="entry name" value="PAN_AP"/>
    <property type="match status" value="1"/>
</dbReference>
<dbReference type="InterPro" id="IPR000719">
    <property type="entry name" value="Prot_kinase_dom"/>
</dbReference>
<dbReference type="CDD" id="cd01098">
    <property type="entry name" value="PAN_AP_plant"/>
    <property type="match status" value="1"/>
</dbReference>
<evidence type="ECO:0000256" key="11">
    <source>
        <dbReference type="ARBA" id="ARBA00023136"/>
    </source>
</evidence>
<keyword evidence="4" id="KW-0808">Transferase</keyword>
<dbReference type="FunFam" id="3.30.200.20:FF:000195">
    <property type="entry name" value="G-type lectin S-receptor-like serine/threonine-protein kinase"/>
    <property type="match status" value="1"/>
</dbReference>
<comment type="caution">
    <text evidence="23">The sequence shown here is derived from an EMBL/GenBank/DDBJ whole genome shotgun (WGS) entry which is preliminary data.</text>
</comment>
<name>A0A9Q0QYE8_9MAGN</name>
<dbReference type="GO" id="GO:0004674">
    <property type="term" value="F:protein serine/threonine kinase activity"/>
    <property type="evidence" value="ECO:0007669"/>
    <property type="project" value="UniProtKB-KW"/>
</dbReference>
<proteinExistence type="predicted"/>
<evidence type="ECO:0000256" key="17">
    <source>
        <dbReference type="PROSITE-ProRule" id="PRU10141"/>
    </source>
</evidence>
<evidence type="ECO:0000256" key="13">
    <source>
        <dbReference type="ARBA" id="ARBA00023180"/>
    </source>
</evidence>
<organism evidence="23 24">
    <name type="scientific">Protea cynaroides</name>
    <dbReference type="NCBI Taxonomy" id="273540"/>
    <lineage>
        <taxon>Eukaryota</taxon>
        <taxon>Viridiplantae</taxon>
        <taxon>Streptophyta</taxon>
        <taxon>Embryophyta</taxon>
        <taxon>Tracheophyta</taxon>
        <taxon>Spermatophyta</taxon>
        <taxon>Magnoliopsida</taxon>
        <taxon>Proteales</taxon>
        <taxon>Proteaceae</taxon>
        <taxon>Protea</taxon>
    </lineage>
</organism>
<protein>
    <recommendedName>
        <fullName evidence="2">non-specific serine/threonine protein kinase</fullName>
        <ecNumber evidence="2">2.7.11.1</ecNumber>
    </recommendedName>
</protein>
<dbReference type="GO" id="GO:0048544">
    <property type="term" value="P:recognition of pollen"/>
    <property type="evidence" value="ECO:0007669"/>
    <property type="project" value="InterPro"/>
</dbReference>
<dbReference type="EMBL" id="JAMYWD010000003">
    <property type="protein sequence ID" value="KAJ4976660.1"/>
    <property type="molecule type" value="Genomic_DNA"/>
</dbReference>
<dbReference type="SUPFAM" id="SSF56112">
    <property type="entry name" value="Protein kinase-like (PK-like)"/>
    <property type="match status" value="1"/>
</dbReference>
<feature type="compositionally biased region" description="Polar residues" evidence="18">
    <location>
        <begin position="674"/>
        <end position="685"/>
    </location>
</feature>
<reference evidence="23" key="1">
    <citation type="journal article" date="2023" name="Plant J.">
        <title>The genome of the king protea, Protea cynaroides.</title>
        <authorList>
            <person name="Chang J."/>
            <person name="Duong T.A."/>
            <person name="Schoeman C."/>
            <person name="Ma X."/>
            <person name="Roodt D."/>
            <person name="Barker N."/>
            <person name="Li Z."/>
            <person name="Van de Peer Y."/>
            <person name="Mizrachi E."/>
        </authorList>
    </citation>
    <scope>NUCLEOTIDE SEQUENCE</scope>
    <source>
        <tissue evidence="23">Young leaves</tissue>
    </source>
</reference>
<dbReference type="PROSITE" id="PS50948">
    <property type="entry name" value="PAN"/>
    <property type="match status" value="1"/>
</dbReference>
<evidence type="ECO:0000256" key="18">
    <source>
        <dbReference type="SAM" id="MobiDB-lite"/>
    </source>
</evidence>
<dbReference type="Pfam" id="PF12398">
    <property type="entry name" value="DUF3660"/>
    <property type="match status" value="1"/>
</dbReference>
<feature type="region of interest" description="Disordered" evidence="18">
    <location>
        <begin position="650"/>
        <end position="691"/>
    </location>
</feature>
<dbReference type="PROSITE" id="PS50026">
    <property type="entry name" value="EGF_3"/>
    <property type="match status" value="1"/>
</dbReference>
<evidence type="ECO:0000256" key="9">
    <source>
        <dbReference type="ARBA" id="ARBA00022840"/>
    </source>
</evidence>
<dbReference type="FunFam" id="1.10.510.10:FF:000060">
    <property type="entry name" value="G-type lectin S-receptor-like serine/threonine-protein kinase"/>
    <property type="match status" value="1"/>
</dbReference>
<dbReference type="InterPro" id="IPR008271">
    <property type="entry name" value="Ser/Thr_kinase_AS"/>
</dbReference>
<dbReference type="SMART" id="SM00220">
    <property type="entry name" value="S_TKc"/>
    <property type="match status" value="1"/>
</dbReference>
<evidence type="ECO:0000259" key="20">
    <source>
        <dbReference type="PROSITE" id="PS50011"/>
    </source>
</evidence>
<comment type="subcellular location">
    <subcellularLocation>
        <location evidence="1">Membrane</location>
        <topology evidence="1">Single-pass type I membrane protein</topology>
    </subcellularLocation>
</comment>
<dbReference type="Pfam" id="PF11883">
    <property type="entry name" value="DUF3403"/>
    <property type="match status" value="1"/>
</dbReference>
<accession>A0A9Q0QYE8</accession>
<evidence type="ECO:0000256" key="3">
    <source>
        <dbReference type="ARBA" id="ARBA00022527"/>
    </source>
</evidence>
<evidence type="ECO:0000259" key="22">
    <source>
        <dbReference type="PROSITE" id="PS50948"/>
    </source>
</evidence>
<dbReference type="GO" id="GO:0005886">
    <property type="term" value="C:plasma membrane"/>
    <property type="evidence" value="ECO:0007669"/>
    <property type="project" value="TreeGrafter"/>
</dbReference>
<dbReference type="CDD" id="cd14066">
    <property type="entry name" value="STKc_IRAK"/>
    <property type="match status" value="1"/>
</dbReference>
<evidence type="ECO:0000256" key="4">
    <source>
        <dbReference type="ARBA" id="ARBA00022679"/>
    </source>
</evidence>
<comment type="caution">
    <text evidence="16">Lacks conserved residue(s) required for the propagation of feature annotation.</text>
</comment>
<evidence type="ECO:0000313" key="23">
    <source>
        <dbReference type="EMBL" id="KAJ4976660.1"/>
    </source>
</evidence>
<evidence type="ECO:0000313" key="24">
    <source>
        <dbReference type="Proteomes" id="UP001141806"/>
    </source>
</evidence>
<evidence type="ECO:0000256" key="15">
    <source>
        <dbReference type="ARBA" id="ARBA00048679"/>
    </source>
</evidence>
<keyword evidence="24" id="KW-1185">Reference proteome</keyword>
<evidence type="ECO:0000256" key="8">
    <source>
        <dbReference type="ARBA" id="ARBA00022777"/>
    </source>
</evidence>
<dbReference type="EC" id="2.7.11.1" evidence="2"/>
<dbReference type="InterPro" id="IPR000742">
    <property type="entry name" value="EGF"/>
</dbReference>
<dbReference type="InterPro" id="IPR011009">
    <property type="entry name" value="Kinase-like_dom_sf"/>
</dbReference>
<feature type="domain" description="Apple" evidence="22">
    <location>
        <begin position="183"/>
        <end position="265"/>
    </location>
</feature>
<keyword evidence="11 19" id="KW-0472">Membrane</keyword>
<evidence type="ECO:0000256" key="12">
    <source>
        <dbReference type="ARBA" id="ARBA00023157"/>
    </source>
</evidence>
<dbReference type="InterPro" id="IPR021820">
    <property type="entry name" value="S-locus_recpt_kinase_C"/>
</dbReference>
<dbReference type="InterPro" id="IPR001245">
    <property type="entry name" value="Ser-Thr/Tyr_kinase_cat_dom"/>
</dbReference>
<dbReference type="InterPro" id="IPR000858">
    <property type="entry name" value="S_locus_glycoprot_dom"/>
</dbReference>
<feature type="domain" description="Protein kinase" evidence="20">
    <location>
        <begin position="373"/>
        <end position="659"/>
    </location>
</feature>
<dbReference type="PANTHER" id="PTHR27002:SF150">
    <property type="entry name" value="RECEPTOR-LIKE SERINE_THREONINE-PROTEIN KINASE SD1-8"/>
    <property type="match status" value="1"/>
</dbReference>
<feature type="transmembrane region" description="Helical" evidence="19">
    <location>
        <begin position="285"/>
        <end position="308"/>
    </location>
</feature>
<comment type="catalytic activity">
    <reaction evidence="15">
        <text>L-seryl-[protein] + ATP = O-phospho-L-seryl-[protein] + ADP + H(+)</text>
        <dbReference type="Rhea" id="RHEA:17989"/>
        <dbReference type="Rhea" id="RHEA-COMP:9863"/>
        <dbReference type="Rhea" id="RHEA-COMP:11604"/>
        <dbReference type="ChEBI" id="CHEBI:15378"/>
        <dbReference type="ChEBI" id="CHEBI:29999"/>
        <dbReference type="ChEBI" id="CHEBI:30616"/>
        <dbReference type="ChEBI" id="CHEBI:83421"/>
        <dbReference type="ChEBI" id="CHEBI:456216"/>
        <dbReference type="EC" id="2.7.11.1"/>
    </reaction>
</comment>
<dbReference type="OrthoDB" id="785331at2759"/>
<keyword evidence="13" id="KW-0325">Glycoprotein</keyword>
<evidence type="ECO:0000256" key="14">
    <source>
        <dbReference type="ARBA" id="ARBA00047899"/>
    </source>
</evidence>
<keyword evidence="10 19" id="KW-1133">Transmembrane helix</keyword>
<dbReference type="Gene3D" id="1.10.510.10">
    <property type="entry name" value="Transferase(Phosphotransferase) domain 1"/>
    <property type="match status" value="1"/>
</dbReference>
<dbReference type="PROSITE" id="PS00108">
    <property type="entry name" value="PROTEIN_KINASE_ST"/>
    <property type="match status" value="1"/>
</dbReference>
<dbReference type="Proteomes" id="UP001141806">
    <property type="component" value="Unassembled WGS sequence"/>
</dbReference>
<evidence type="ECO:0000256" key="5">
    <source>
        <dbReference type="ARBA" id="ARBA00022692"/>
    </source>
</evidence>
<dbReference type="Pfam" id="PF07714">
    <property type="entry name" value="PK_Tyr_Ser-Thr"/>
    <property type="match status" value="1"/>
</dbReference>
<keyword evidence="9 17" id="KW-0067">ATP-binding</keyword>
<dbReference type="Pfam" id="PF08276">
    <property type="entry name" value="PAN_2"/>
    <property type="match status" value="1"/>
</dbReference>
<dbReference type="InterPro" id="IPR003609">
    <property type="entry name" value="Pan_app"/>
</dbReference>
<dbReference type="Pfam" id="PF00954">
    <property type="entry name" value="S_locus_glycop"/>
    <property type="match status" value="1"/>
</dbReference>
<keyword evidence="12" id="KW-1015">Disulfide bond</keyword>
<evidence type="ECO:0000256" key="6">
    <source>
        <dbReference type="ARBA" id="ARBA00022729"/>
    </source>
</evidence>
<evidence type="ECO:0000256" key="19">
    <source>
        <dbReference type="SAM" id="Phobius"/>
    </source>
</evidence>
<dbReference type="GO" id="GO:0005524">
    <property type="term" value="F:ATP binding"/>
    <property type="evidence" value="ECO:0007669"/>
    <property type="project" value="UniProtKB-UniRule"/>
</dbReference>
<dbReference type="AlphaFoldDB" id="A0A9Q0QYE8"/>
<sequence length="691" mass="77806">MKLGWNLRTGLNRFLSSWKSDSDPSTGNILFGIDRHGYPQAYLWNGKSIIYRSGPWNGLQFSAVPEMKTNYIFDFNFTSNAEELYYSFYLKNESVLSRLIVSPLGTLQRFTWLEGDDNESWNVYWYGPKDQCDDYSVCGAYGICNINTSPVCECPTGFEPKDPQNWNLRDGSSGCVRKTKFDCEKGDDGFLRLQEMKIPDTSRAFVNESMNLAECELACRKNCSCTGYANSKVTGGGTGCLYWTGELIDLRMYSDGGQDLYLRVAASDLAKSQETSGNSTGKERLIIGLCVFVVVGVLVLVLGGWFLWKRKTNRAVSLSRRTDERVTREKSQDMQLNELVTSSGREYSDEYNKDDLELPLFDFATIAKATDNFSEANKLGKGGFGTVYKAQRMEGQEIAVKRLSKNSGQGIQEFKNEVMLIAKLQHRNLVRLLGCCIDSEEKILIYEYMQNRSLDSILFDKGRSSSLDWPKRFHIIGGIARGLLYLHQDSRFRIIHRDLKASNILLDGEMNPKISDFGMARIFGGDETEGNTKRVVGTYGYMSPEYAMDGIFSVKSDVFSFGVLVLEVITGKKNRGFYYVNSELNLLAHAWRMWREGKGLELMDESMKESCSTGELLRCIQVGLLCVQERPDERPTMSSVVLMLSSETATMPQPKHPGFGNGKSPLETDESSSKQESGTVNQMTVTIIEGR</sequence>
<keyword evidence="16" id="KW-0245">EGF-like domain</keyword>
<dbReference type="InterPro" id="IPR022126">
    <property type="entry name" value="S-locus_recpt_kinase"/>
</dbReference>
<evidence type="ECO:0000256" key="7">
    <source>
        <dbReference type="ARBA" id="ARBA00022741"/>
    </source>
</evidence>
<keyword evidence="6" id="KW-0732">Signal</keyword>
<dbReference type="PROSITE" id="PS50011">
    <property type="entry name" value="PROTEIN_KINASE_DOM"/>
    <property type="match status" value="1"/>
</dbReference>
<evidence type="ECO:0000256" key="10">
    <source>
        <dbReference type="ARBA" id="ARBA00022989"/>
    </source>
</evidence>
<feature type="domain" description="EGF-like" evidence="21">
    <location>
        <begin position="128"/>
        <end position="164"/>
    </location>
</feature>
<evidence type="ECO:0000256" key="1">
    <source>
        <dbReference type="ARBA" id="ARBA00004479"/>
    </source>
</evidence>